<dbReference type="AlphaFoldDB" id="A0AA36MIL0"/>
<dbReference type="InterPro" id="IPR015943">
    <property type="entry name" value="WD40/YVTN_repeat-like_dom_sf"/>
</dbReference>
<dbReference type="InterPro" id="IPR020472">
    <property type="entry name" value="WD40_PAC1"/>
</dbReference>
<dbReference type="InterPro" id="IPR019775">
    <property type="entry name" value="WD40_repeat_CS"/>
</dbReference>
<evidence type="ECO:0000256" key="2">
    <source>
        <dbReference type="ARBA" id="ARBA00022737"/>
    </source>
</evidence>
<dbReference type="Gene3D" id="2.130.10.10">
    <property type="entry name" value="YVTN repeat-like/Quinoprotein amine dehydrogenase"/>
    <property type="match status" value="2"/>
</dbReference>
<dbReference type="SUPFAM" id="SSF54236">
    <property type="entry name" value="Ubiquitin-like"/>
    <property type="match status" value="1"/>
</dbReference>
<dbReference type="SUPFAM" id="SSF50998">
    <property type="entry name" value="Quinoprotein alcohol dehydrogenase-like"/>
    <property type="match status" value="1"/>
</dbReference>
<dbReference type="InterPro" id="IPR000626">
    <property type="entry name" value="Ubiquitin-like_dom"/>
</dbReference>
<protein>
    <recommendedName>
        <fullName evidence="4">Ubiquitin-like domain-containing protein</fullName>
    </recommendedName>
</protein>
<dbReference type="SMART" id="SM00213">
    <property type="entry name" value="UBQ"/>
    <property type="match status" value="1"/>
</dbReference>
<proteinExistence type="predicted"/>
<reference evidence="5" key="1">
    <citation type="submission" date="2023-08" db="EMBL/GenBank/DDBJ databases">
        <authorList>
            <person name="Chen Y."/>
            <person name="Shah S."/>
            <person name="Dougan E. K."/>
            <person name="Thang M."/>
            <person name="Chan C."/>
        </authorList>
    </citation>
    <scope>NUCLEOTIDE SEQUENCE</scope>
</reference>
<feature type="repeat" description="WD" evidence="3">
    <location>
        <begin position="257"/>
        <end position="282"/>
    </location>
</feature>
<feature type="domain" description="Ubiquitin-like" evidence="4">
    <location>
        <begin position="187"/>
        <end position="255"/>
    </location>
</feature>
<organism evidence="5 6">
    <name type="scientific">Effrenium voratum</name>
    <dbReference type="NCBI Taxonomy" id="2562239"/>
    <lineage>
        <taxon>Eukaryota</taxon>
        <taxon>Sar</taxon>
        <taxon>Alveolata</taxon>
        <taxon>Dinophyceae</taxon>
        <taxon>Suessiales</taxon>
        <taxon>Symbiodiniaceae</taxon>
        <taxon>Effrenium</taxon>
    </lineage>
</organism>
<dbReference type="InterPro" id="IPR001680">
    <property type="entry name" value="WD40_rpt"/>
</dbReference>
<evidence type="ECO:0000313" key="6">
    <source>
        <dbReference type="Proteomes" id="UP001178507"/>
    </source>
</evidence>
<dbReference type="SMART" id="SM00320">
    <property type="entry name" value="WD40"/>
    <property type="match status" value="8"/>
</dbReference>
<gene>
    <name evidence="5" type="ORF">EVOR1521_LOCUS2994</name>
</gene>
<dbReference type="SUPFAM" id="SSF50978">
    <property type="entry name" value="WD40 repeat-like"/>
    <property type="match status" value="1"/>
</dbReference>
<dbReference type="PROSITE" id="PS50082">
    <property type="entry name" value="WD_REPEATS_2"/>
    <property type="match status" value="5"/>
</dbReference>
<feature type="repeat" description="WD" evidence="3">
    <location>
        <begin position="366"/>
        <end position="398"/>
    </location>
</feature>
<dbReference type="InterPro" id="IPR011047">
    <property type="entry name" value="Quinoprotein_ADH-like_sf"/>
</dbReference>
<feature type="repeat" description="WD" evidence="3">
    <location>
        <begin position="325"/>
        <end position="359"/>
    </location>
</feature>
<feature type="repeat" description="WD" evidence="3">
    <location>
        <begin position="283"/>
        <end position="324"/>
    </location>
</feature>
<dbReference type="EMBL" id="CAUJNA010000172">
    <property type="protein sequence ID" value="CAJ1373051.1"/>
    <property type="molecule type" value="Genomic_DNA"/>
</dbReference>
<sequence>MAEMHVVVSTQTVGDDASEPFFRGPWQGWRQDWDGEIGFRFRAEATFLITSLGRFVAEESLAEDAEVTLWAAKTQKKLGSVTVGPKSATVDGYAYSEVFPRIVARLGQEYCLTQTCRRGMRDPWPDHCAEPAELQEKALAFARNRPEPGLLCGAVAQSSRFLGGVYDFHGGFPAFQDMDEGRRAGMLNFKAMPGIATIPIQPSMTVYGLKQELEAVTGVPPIQQELSWRMKPLSGDVLLTSEGVASGDLLVLAVRAGSLAVTASRDGTARLWSMETGQCVRQLSGHRGHLLHAEFAPSGSSVVTASQDSTARLWVVETGQCSAVLEGHTAPVVSACFAPSGASVVTASQDHTARVWTIDGTCSFVLAKHAGAVLSARFSPDGSKIATGSTDCTLRLWDPTFGEPLLQVKDHGGGVFLAEVSPDGTQLLTAAIDTQGVVLRDAASGAVLQKLADGRLAHDAAFSPDGCYILTASCDWSARLWTSSGQMVQELQHVAQVLRCRFSADGSLALTLCANHAALVWRVPDGELVQSFSGHSGPVTCGSFSPDGLQLITGSEDCHARVWDVASGRCTAVLAGHEARLEAVRISP</sequence>
<evidence type="ECO:0000256" key="3">
    <source>
        <dbReference type="PROSITE-ProRule" id="PRU00221"/>
    </source>
</evidence>
<dbReference type="Gene3D" id="3.10.20.90">
    <property type="entry name" value="Phosphatidylinositol 3-kinase Catalytic Subunit, Chain A, domain 1"/>
    <property type="match status" value="1"/>
</dbReference>
<feature type="repeat" description="WD" evidence="3">
    <location>
        <begin position="532"/>
        <end position="573"/>
    </location>
</feature>
<evidence type="ECO:0000313" key="5">
    <source>
        <dbReference type="EMBL" id="CAJ1373051.1"/>
    </source>
</evidence>
<dbReference type="CDD" id="cd00200">
    <property type="entry name" value="WD40"/>
    <property type="match status" value="1"/>
</dbReference>
<keyword evidence="1 3" id="KW-0853">WD repeat</keyword>
<dbReference type="PROSITE" id="PS00678">
    <property type="entry name" value="WD_REPEATS_1"/>
    <property type="match status" value="1"/>
</dbReference>
<keyword evidence="6" id="KW-1185">Reference proteome</keyword>
<dbReference type="PROSITE" id="PS50053">
    <property type="entry name" value="UBIQUITIN_2"/>
    <property type="match status" value="1"/>
</dbReference>
<dbReference type="CDD" id="cd17039">
    <property type="entry name" value="Ubl_ubiquitin_like"/>
    <property type="match status" value="1"/>
</dbReference>
<dbReference type="PROSITE" id="PS50294">
    <property type="entry name" value="WD_REPEATS_REGION"/>
    <property type="match status" value="4"/>
</dbReference>
<keyword evidence="2" id="KW-0677">Repeat</keyword>
<dbReference type="PRINTS" id="PR00320">
    <property type="entry name" value="GPROTEINBRPT"/>
</dbReference>
<dbReference type="Pfam" id="PF00400">
    <property type="entry name" value="WD40"/>
    <property type="match status" value="5"/>
</dbReference>
<dbReference type="InterPro" id="IPR036322">
    <property type="entry name" value="WD40_repeat_dom_sf"/>
</dbReference>
<evidence type="ECO:0000259" key="4">
    <source>
        <dbReference type="PROSITE" id="PS50053"/>
    </source>
</evidence>
<name>A0AA36MIL0_9DINO</name>
<accession>A0AA36MIL0</accession>
<dbReference type="PANTHER" id="PTHR19879">
    <property type="entry name" value="TRANSCRIPTION INITIATION FACTOR TFIID"/>
    <property type="match status" value="1"/>
</dbReference>
<dbReference type="Proteomes" id="UP001178507">
    <property type="component" value="Unassembled WGS sequence"/>
</dbReference>
<dbReference type="PANTHER" id="PTHR19879:SF9">
    <property type="entry name" value="TRANSCRIPTION INITIATION FACTOR TFIID SUBUNIT 5"/>
    <property type="match status" value="1"/>
</dbReference>
<evidence type="ECO:0000256" key="1">
    <source>
        <dbReference type="ARBA" id="ARBA00022574"/>
    </source>
</evidence>
<dbReference type="InterPro" id="IPR029071">
    <property type="entry name" value="Ubiquitin-like_domsf"/>
</dbReference>
<comment type="caution">
    <text evidence="5">The sequence shown here is derived from an EMBL/GenBank/DDBJ whole genome shotgun (WGS) entry which is preliminary data.</text>
</comment>